<evidence type="ECO:0000256" key="2">
    <source>
        <dbReference type="ARBA" id="ARBA00022833"/>
    </source>
</evidence>
<dbReference type="PIRSF" id="PIRSF036894">
    <property type="entry name" value="PMI_Firm_short"/>
    <property type="match status" value="1"/>
</dbReference>
<protein>
    <submittedName>
        <fullName evidence="4">Mannose-6-phosphate isomerase</fullName>
    </submittedName>
</protein>
<comment type="cofactor">
    <cofactor evidence="3">
        <name>Zn(2+)</name>
        <dbReference type="ChEBI" id="CHEBI:29105"/>
    </cofactor>
    <text evidence="3">Binds 1 zinc ion per subunit.</text>
</comment>
<dbReference type="AlphaFoldDB" id="A0A0P9D7C4"/>
<dbReference type="EMBL" id="LJCR01000008">
    <property type="protein sequence ID" value="KPV54904.1"/>
    <property type="molecule type" value="Genomic_DNA"/>
</dbReference>
<dbReference type="InterPro" id="IPR011051">
    <property type="entry name" value="RmlC_Cupin_sf"/>
</dbReference>
<evidence type="ECO:0000256" key="1">
    <source>
        <dbReference type="ARBA" id="ARBA00022723"/>
    </source>
</evidence>
<dbReference type="InterPro" id="IPR014710">
    <property type="entry name" value="RmlC-like_jellyroll"/>
</dbReference>
<dbReference type="PANTHER" id="PTHR42742:SF3">
    <property type="entry name" value="FRUCTOKINASE"/>
    <property type="match status" value="1"/>
</dbReference>
<dbReference type="SUPFAM" id="SSF51182">
    <property type="entry name" value="RmlC-like cupins"/>
    <property type="match status" value="1"/>
</dbReference>
<keyword evidence="1 3" id="KW-0479">Metal-binding</keyword>
<name>A0A0P9D7C4_9CHLR</name>
<evidence type="ECO:0000256" key="3">
    <source>
        <dbReference type="PIRSR" id="PIRSR036894-1"/>
    </source>
</evidence>
<dbReference type="GO" id="GO:0005975">
    <property type="term" value="P:carbohydrate metabolic process"/>
    <property type="evidence" value="ECO:0007669"/>
    <property type="project" value="InterPro"/>
</dbReference>
<accession>A0A0P9D7C4</accession>
<keyword evidence="2 3" id="KW-0862">Zinc</keyword>
<organism evidence="4 5">
    <name type="scientific">Kouleothrix aurantiaca</name>
    <dbReference type="NCBI Taxonomy" id="186479"/>
    <lineage>
        <taxon>Bacteria</taxon>
        <taxon>Bacillati</taxon>
        <taxon>Chloroflexota</taxon>
        <taxon>Chloroflexia</taxon>
        <taxon>Chloroflexales</taxon>
        <taxon>Roseiflexineae</taxon>
        <taxon>Roseiflexaceae</taxon>
        <taxon>Kouleothrix</taxon>
    </lineage>
</organism>
<dbReference type="PANTHER" id="PTHR42742">
    <property type="entry name" value="TRANSCRIPTIONAL REPRESSOR MPRA"/>
    <property type="match status" value="1"/>
</dbReference>
<proteinExistence type="predicted"/>
<evidence type="ECO:0000313" key="4">
    <source>
        <dbReference type="EMBL" id="KPV54904.1"/>
    </source>
</evidence>
<dbReference type="Proteomes" id="UP000050509">
    <property type="component" value="Unassembled WGS sequence"/>
</dbReference>
<dbReference type="PATRIC" id="fig|186479.3.peg.10238"/>
<evidence type="ECO:0000313" key="5">
    <source>
        <dbReference type="Proteomes" id="UP000050509"/>
    </source>
</evidence>
<feature type="binding site" evidence="3">
    <location>
        <position position="101"/>
    </location>
    <ligand>
        <name>Zn(2+)</name>
        <dbReference type="ChEBI" id="CHEBI:29105"/>
    </ligand>
</feature>
<keyword evidence="4" id="KW-0413">Isomerase</keyword>
<dbReference type="GO" id="GO:0004476">
    <property type="term" value="F:mannose-6-phosphate isomerase activity"/>
    <property type="evidence" value="ECO:0007669"/>
    <property type="project" value="InterPro"/>
</dbReference>
<comment type="caution">
    <text evidence="4">The sequence shown here is derived from an EMBL/GenBank/DDBJ whole genome shotgun (WGS) entry which is preliminary data.</text>
</comment>
<dbReference type="CDD" id="cd07010">
    <property type="entry name" value="cupin_PMI_type_I_N_bac"/>
    <property type="match status" value="1"/>
</dbReference>
<gene>
    <name evidence="4" type="ORF">SE17_00885</name>
</gene>
<dbReference type="Gene3D" id="2.60.120.10">
    <property type="entry name" value="Jelly Rolls"/>
    <property type="match status" value="2"/>
</dbReference>
<dbReference type="GO" id="GO:0046872">
    <property type="term" value="F:metal ion binding"/>
    <property type="evidence" value="ECO:0007669"/>
    <property type="project" value="UniProtKB-KW"/>
</dbReference>
<feature type="binding site" evidence="3">
    <location>
        <position position="119"/>
    </location>
    <ligand>
        <name>Zn(2+)</name>
        <dbReference type="ChEBI" id="CHEBI:29105"/>
    </ligand>
</feature>
<dbReference type="InterPro" id="IPR014628">
    <property type="entry name" value="Man6P_isomerase_Firm_short"/>
</dbReference>
<reference evidence="4 5" key="1">
    <citation type="submission" date="2015-09" db="EMBL/GenBank/DDBJ databases">
        <title>Draft genome sequence of Kouleothrix aurantiaca JCM 19913.</title>
        <authorList>
            <person name="Hemp J."/>
        </authorList>
    </citation>
    <scope>NUCLEOTIDE SEQUENCE [LARGE SCALE GENOMIC DNA]</scope>
    <source>
        <strain evidence="4 5">COM-B</strain>
    </source>
</reference>
<feature type="binding site" evidence="3">
    <location>
        <position position="177"/>
    </location>
    <ligand>
        <name>Zn(2+)</name>
        <dbReference type="ChEBI" id="CHEBI:29105"/>
    </ligand>
</feature>
<keyword evidence="5" id="KW-1185">Reference proteome</keyword>
<sequence length="364" mass="39971">MEWYPIKLTAHIRPYTFGGRLIPDLLGKQGLPEGVVAETWEVSDYQDTTGTVINGHHAGRTLHDLVVNFPDELIGQGWHGPHFPLLLKFLDASHMLPVHLHADDETARRVYAEPNGKTEAWHVLWAQPGATILAGVEPGVSRAEVFRAFKNQAYDAVMPRYSIQSGDTVYVPGGVIHSFGPGTLIFEVQQTSNLGQSVMPNDGNGNALPVEVWEANINAALDELRIDYQPCPTAGLFREHGVNRYTVCCAGPHFALERWSLTEPHVEPSHPQRFLTLSNLGDTIRICYGDHEELVARGESCILPAAIAEARIVPAGTADLIVCYVPDLQRDVVEPLRRAGHSDAAIRSLGEIPAEALTARRIEA</sequence>
<dbReference type="InterPro" id="IPR051804">
    <property type="entry name" value="Carb_Metab_Reg_Kinase/Isom"/>
</dbReference>